<gene>
    <name evidence="3" type="ORF">L2716_07630</name>
</gene>
<dbReference type="Proteomes" id="UP001649381">
    <property type="component" value="Unassembled WGS sequence"/>
</dbReference>
<dbReference type="Gene3D" id="2.40.10.220">
    <property type="entry name" value="predicted glycosyltransferase like domains"/>
    <property type="match status" value="1"/>
</dbReference>
<dbReference type="InterPro" id="IPR009875">
    <property type="entry name" value="PilZ_domain"/>
</dbReference>
<feature type="domain" description="PilZ" evidence="1">
    <location>
        <begin position="87"/>
        <end position="196"/>
    </location>
</feature>
<evidence type="ECO:0000259" key="1">
    <source>
        <dbReference type="Pfam" id="PF07238"/>
    </source>
</evidence>
<dbReference type="SUPFAM" id="SSF141371">
    <property type="entry name" value="PilZ domain-like"/>
    <property type="match status" value="1"/>
</dbReference>
<accession>A0ABS9H0L1</accession>
<comment type="caution">
    <text evidence="3">The sequence shown here is derived from an EMBL/GenBank/DDBJ whole genome shotgun (WGS) entry which is preliminary data.</text>
</comment>
<keyword evidence="4" id="KW-1185">Reference proteome</keyword>
<evidence type="ECO:0000313" key="4">
    <source>
        <dbReference type="Proteomes" id="UP001649381"/>
    </source>
</evidence>
<feature type="domain" description="Type III secretion system flagellar brake protein YcgR PilZN" evidence="2">
    <location>
        <begin position="7"/>
        <end position="78"/>
    </location>
</feature>
<evidence type="ECO:0000259" key="2">
    <source>
        <dbReference type="Pfam" id="PF12945"/>
    </source>
</evidence>
<sequence>MKPNQTKVKYKCKIEEIDQHQLFVTYPSNLRTNKSEFFMVGTKFHASFTTKDKSTYAFETELVDRMKQRIPVLVLSFPGVEGLKKIQRREYVRVDSAIDIAVQHPTGTLSPFNTVTTDISAGGCAITLPENHNIEADMKVTCWLVLPLKEQIRYIKQVATVIRVIKGEKGMRDRAPLKFMDISEMDQQNILRYCFEEQLKFKKNGLL</sequence>
<reference evidence="3 4" key="1">
    <citation type="submission" date="2022-01" db="EMBL/GenBank/DDBJ databases">
        <title>Alkalihalobacillus sp. EGI L200015, a novel bacterium isolated from a salt lake sediment.</title>
        <authorList>
            <person name="Gao L."/>
            <person name="Fang B.-Z."/>
            <person name="Li W.-J."/>
        </authorList>
    </citation>
    <scope>NUCLEOTIDE SEQUENCE [LARGE SCALE GENOMIC DNA]</scope>
    <source>
        <strain evidence="3 4">KCTC 12718</strain>
    </source>
</reference>
<organism evidence="3 4">
    <name type="scientific">Pseudalkalibacillus berkeleyi</name>
    <dbReference type="NCBI Taxonomy" id="1069813"/>
    <lineage>
        <taxon>Bacteria</taxon>
        <taxon>Bacillati</taxon>
        <taxon>Bacillota</taxon>
        <taxon>Bacilli</taxon>
        <taxon>Bacillales</taxon>
        <taxon>Fictibacillaceae</taxon>
        <taxon>Pseudalkalibacillus</taxon>
    </lineage>
</organism>
<dbReference type="EMBL" id="JAKIJS010000001">
    <property type="protein sequence ID" value="MCF6137596.1"/>
    <property type="molecule type" value="Genomic_DNA"/>
</dbReference>
<dbReference type="Pfam" id="PF12945">
    <property type="entry name" value="PilZNR"/>
    <property type="match status" value="1"/>
</dbReference>
<dbReference type="Pfam" id="PF07238">
    <property type="entry name" value="PilZ"/>
    <property type="match status" value="1"/>
</dbReference>
<protein>
    <submittedName>
        <fullName evidence="3">PilZ domain-containing protein</fullName>
    </submittedName>
</protein>
<proteinExistence type="predicted"/>
<dbReference type="InterPro" id="IPR009926">
    <property type="entry name" value="T3SS_YcgR_PilZN"/>
</dbReference>
<name>A0ABS9H0L1_9BACL</name>
<evidence type="ECO:0000313" key="3">
    <source>
        <dbReference type="EMBL" id="MCF6137596.1"/>
    </source>
</evidence>